<dbReference type="AlphaFoldDB" id="A0A2G9IBF5"/>
<dbReference type="Proteomes" id="UP000231279">
    <property type="component" value="Unassembled WGS sequence"/>
</dbReference>
<name>A0A2G9IBF5_9LAMI</name>
<accession>A0A2G9IBF5</accession>
<evidence type="ECO:0000256" key="1">
    <source>
        <dbReference type="SAM" id="MobiDB-lite"/>
    </source>
</evidence>
<comment type="caution">
    <text evidence="2">The sequence shown here is derived from an EMBL/GenBank/DDBJ whole genome shotgun (WGS) entry which is preliminary data.</text>
</comment>
<dbReference type="STRING" id="429701.A0A2G9IBF5"/>
<keyword evidence="3" id="KW-1185">Reference proteome</keyword>
<dbReference type="OrthoDB" id="886087at2759"/>
<organism evidence="2 3">
    <name type="scientific">Handroanthus impetiginosus</name>
    <dbReference type="NCBI Taxonomy" id="429701"/>
    <lineage>
        <taxon>Eukaryota</taxon>
        <taxon>Viridiplantae</taxon>
        <taxon>Streptophyta</taxon>
        <taxon>Embryophyta</taxon>
        <taxon>Tracheophyta</taxon>
        <taxon>Spermatophyta</taxon>
        <taxon>Magnoliopsida</taxon>
        <taxon>eudicotyledons</taxon>
        <taxon>Gunneridae</taxon>
        <taxon>Pentapetalae</taxon>
        <taxon>asterids</taxon>
        <taxon>lamiids</taxon>
        <taxon>Lamiales</taxon>
        <taxon>Bignoniaceae</taxon>
        <taxon>Crescentiina</taxon>
        <taxon>Tabebuia alliance</taxon>
        <taxon>Handroanthus</taxon>
    </lineage>
</organism>
<protein>
    <submittedName>
        <fullName evidence="2">Uncharacterized protein</fullName>
    </submittedName>
</protein>
<sequence length="414" mass="49105">MNCWHQSYVSVGRGEKGLGVYMREARRSTSFKYTTWILAMQCSWTLMSIRMNHPFRVVFGVLTDRPFGLPRKSRSFFWKPIFKEKNEKITKVSSFSFQKTNKIISTSFKRKEKMGSKMGSKKMNTELCLESTKEECLESTKGDYNNEGKQERIHNSNNEGKQEKINKKKKNRIPFISTIKKTLDSLSKNQIISYLFSNLSCLSQAYVFYKLSYQLSNSPKYVLQDQGSPFLLKPEIKALLKHKEWVIRRGIAENENFSKCYSKDQLIDLKKQKQFEVYSLSNQKENFQKNYRYDLLSYQFLNFENKRECCFYRSPFQGNTNQEISYKTADRKYFDRKILNFDLRQKVGSKALITIDTNRNQKTQIRNQKTQIRTNNSFRIPKKDLLIPDKKDLLIPEINPPNSDKEFFEWNKEL</sequence>
<feature type="compositionally biased region" description="Basic and acidic residues" evidence="1">
    <location>
        <begin position="140"/>
        <end position="165"/>
    </location>
</feature>
<evidence type="ECO:0000313" key="2">
    <source>
        <dbReference type="EMBL" id="PIN27077.1"/>
    </source>
</evidence>
<reference evidence="3" key="1">
    <citation type="journal article" date="2018" name="Gigascience">
        <title>Genome assembly of the Pink Ipe (Handroanthus impetiginosus, Bignoniaceae), a highly valued, ecologically keystone Neotropical timber forest tree.</title>
        <authorList>
            <person name="Silva-Junior O.B."/>
            <person name="Grattapaglia D."/>
            <person name="Novaes E."/>
            <person name="Collevatti R.G."/>
        </authorList>
    </citation>
    <scope>NUCLEOTIDE SEQUENCE [LARGE SCALE GENOMIC DNA]</scope>
    <source>
        <strain evidence="3">cv. UFG-1</strain>
    </source>
</reference>
<evidence type="ECO:0000313" key="3">
    <source>
        <dbReference type="Proteomes" id="UP000231279"/>
    </source>
</evidence>
<dbReference type="EMBL" id="NKXS01000013">
    <property type="protein sequence ID" value="PIN27077.1"/>
    <property type="molecule type" value="Genomic_DNA"/>
</dbReference>
<feature type="region of interest" description="Disordered" evidence="1">
    <location>
        <begin position="140"/>
        <end position="167"/>
    </location>
</feature>
<gene>
    <name evidence="2" type="ORF">CDL12_00135</name>
</gene>
<proteinExistence type="predicted"/>